<evidence type="ECO:0000256" key="1">
    <source>
        <dbReference type="ARBA" id="ARBA00006226"/>
    </source>
</evidence>
<dbReference type="PANTHER" id="PTHR35601:SF1">
    <property type="entry name" value="TOXIN RELE"/>
    <property type="match status" value="1"/>
</dbReference>
<evidence type="ECO:0008006" key="5">
    <source>
        <dbReference type="Google" id="ProtNLM"/>
    </source>
</evidence>
<gene>
    <name evidence="3" type="ORF">A2943_00415</name>
</gene>
<comment type="caution">
    <text evidence="3">The sequence shown here is derived from an EMBL/GenBank/DDBJ whole genome shotgun (WGS) entry which is preliminary data.</text>
</comment>
<dbReference type="AlphaFoldDB" id="A0A1F4XFK8"/>
<accession>A0A1F4XFK8</accession>
<proteinExistence type="inferred from homology"/>
<dbReference type="InterPro" id="IPR007712">
    <property type="entry name" value="RelE/ParE_toxin"/>
</dbReference>
<dbReference type="EMBL" id="MEWX01000022">
    <property type="protein sequence ID" value="OGC80455.1"/>
    <property type="molecule type" value="Genomic_DNA"/>
</dbReference>
<dbReference type="STRING" id="1797243.A2943_00415"/>
<dbReference type="Gene3D" id="3.30.2310.20">
    <property type="entry name" value="RelE-like"/>
    <property type="match status" value="1"/>
</dbReference>
<evidence type="ECO:0000313" key="4">
    <source>
        <dbReference type="Proteomes" id="UP000176185"/>
    </source>
</evidence>
<dbReference type="InterPro" id="IPR035093">
    <property type="entry name" value="RelE/ParE_toxin_dom_sf"/>
</dbReference>
<name>A0A1F4XFK8_9BACT</name>
<keyword evidence="2" id="KW-1277">Toxin-antitoxin system</keyword>
<organism evidence="3 4">
    <name type="scientific">Candidatus Adlerbacteria bacterium RIFCSPLOWO2_01_FULL_51_16</name>
    <dbReference type="NCBI Taxonomy" id="1797243"/>
    <lineage>
        <taxon>Bacteria</taxon>
        <taxon>Candidatus Adleribacteriota</taxon>
    </lineage>
</organism>
<sequence length="86" mass="10210">MSWQVEFKETAKKDINTLNPTTRRRVGVKIQYFLSKPNPLIYSVKLADSKVGQYRWRIGDYRVLFDVHGTKIIVLAVDHRREVYKK</sequence>
<evidence type="ECO:0000256" key="2">
    <source>
        <dbReference type="ARBA" id="ARBA00022649"/>
    </source>
</evidence>
<protein>
    <recommendedName>
        <fullName evidence="5">Addiction module toxin RelE</fullName>
    </recommendedName>
</protein>
<dbReference type="Proteomes" id="UP000176185">
    <property type="component" value="Unassembled WGS sequence"/>
</dbReference>
<evidence type="ECO:0000313" key="3">
    <source>
        <dbReference type="EMBL" id="OGC80455.1"/>
    </source>
</evidence>
<dbReference type="SUPFAM" id="SSF143011">
    <property type="entry name" value="RelE-like"/>
    <property type="match status" value="1"/>
</dbReference>
<comment type="similarity">
    <text evidence="1">Belongs to the RelE toxin family.</text>
</comment>
<reference evidence="3 4" key="1">
    <citation type="journal article" date="2016" name="Nat. Commun.">
        <title>Thousands of microbial genomes shed light on interconnected biogeochemical processes in an aquifer system.</title>
        <authorList>
            <person name="Anantharaman K."/>
            <person name="Brown C.T."/>
            <person name="Hug L.A."/>
            <person name="Sharon I."/>
            <person name="Castelle C.J."/>
            <person name="Probst A.J."/>
            <person name="Thomas B.C."/>
            <person name="Singh A."/>
            <person name="Wilkins M.J."/>
            <person name="Karaoz U."/>
            <person name="Brodie E.L."/>
            <person name="Williams K.H."/>
            <person name="Hubbard S.S."/>
            <person name="Banfield J.F."/>
        </authorList>
    </citation>
    <scope>NUCLEOTIDE SEQUENCE [LARGE SCALE GENOMIC DNA]</scope>
</reference>
<dbReference type="Pfam" id="PF05016">
    <property type="entry name" value="ParE_toxin"/>
    <property type="match status" value="1"/>
</dbReference>
<dbReference type="PANTHER" id="PTHR35601">
    <property type="entry name" value="TOXIN RELE"/>
    <property type="match status" value="1"/>
</dbReference>